<keyword evidence="3" id="KW-0804">Transcription</keyword>
<feature type="coiled-coil region" evidence="5">
    <location>
        <begin position="627"/>
        <end position="654"/>
    </location>
</feature>
<dbReference type="SMART" id="SM00297">
    <property type="entry name" value="BROMO"/>
    <property type="match status" value="1"/>
</dbReference>
<dbReference type="GO" id="GO:0003682">
    <property type="term" value="F:chromatin binding"/>
    <property type="evidence" value="ECO:0000318"/>
    <property type="project" value="GO_Central"/>
</dbReference>
<dbReference type="PRINTS" id="PR00503">
    <property type="entry name" value="BROMODOMAIN"/>
</dbReference>
<evidence type="ECO:0000313" key="10">
    <source>
        <dbReference type="RefSeq" id="XP_021848554.1"/>
    </source>
</evidence>
<dbReference type="GO" id="GO:0042393">
    <property type="term" value="F:histone binding"/>
    <property type="evidence" value="ECO:0000318"/>
    <property type="project" value="GO_Central"/>
</dbReference>
<feature type="coiled-coil region" evidence="5">
    <location>
        <begin position="223"/>
        <end position="253"/>
    </location>
</feature>
<feature type="region of interest" description="Disordered" evidence="6">
    <location>
        <begin position="136"/>
        <end position="190"/>
    </location>
</feature>
<dbReference type="Gene3D" id="1.20.920.10">
    <property type="entry name" value="Bromodomain-like"/>
    <property type="match status" value="1"/>
</dbReference>
<sequence length="725" mass="80791">MASETLGAEELPRERHRWSENSKVYTRRYKNKNNNVVKKLDDSTTTTTTSVAAAAVDSLENENTIAPNDNNNNETLKDNNVEDNHVFENGITANNNSSCSNNSHNNDDNEKNNEVIDEEAQKKVSSPPELPVELPVEEANSSQPHHNSPRVGTVSGDSSSLNRYRDEGERFPNGQDEGEPLPNGHDENLTNGLVLRPLVTHVDDRLSISVSGARSKGEVKDLKRKLVGELDKVRKMAKKLEEKEIQISRYEDVETTVPLVGHLQYPVNGGAGKGVSGGLRMISETGSVSFNESRPFRQLSVSVLQNNHHGVGGEIVEKEKRTPKANQYYRNSEFLLGKDRLPPAESNRKSKSSGGKRHGGGEMENGFRIDKKLFSKCSSLLQKIMNHKHGWVFNQPVDVKRLGLHDYFDIIKQPMDLGTVKARLTKNWYKTPREFAEDVRLTFHNALTYNPPGQDVHIMATELLGMFEEKWPAIESEYERKLRYEMIRDLPTPTSRKTYAPAHGSVPMSFAPPPLLHPPPSYQEVRNLERSQSMPVRPESRPKPAYSVGRKPVPKKPKAKDLHKRDMTFEEKQKLSTHLQSLPSEKLDAIVQIIKKRNSALSQHDDEIEVDIDSVDAETLWELDRFVTNYKKSLSKHKRRAELAQARAAAAQAAQETIQAPATVEAPRETTADKGHVATSPRVQQERHSENESGSSGSSSSSSDSGSSSDSDSDSSSGSESDGGH</sequence>
<feature type="region of interest" description="Disordered" evidence="6">
    <location>
        <begin position="90"/>
        <end position="111"/>
    </location>
</feature>
<dbReference type="InterPro" id="IPR001487">
    <property type="entry name" value="Bromodomain"/>
</dbReference>
<keyword evidence="1" id="KW-0805">Transcription regulation</keyword>
<evidence type="ECO:0000256" key="6">
    <source>
        <dbReference type="SAM" id="MobiDB-lite"/>
    </source>
</evidence>
<evidence type="ECO:0000259" key="8">
    <source>
        <dbReference type="PROSITE" id="PS51525"/>
    </source>
</evidence>
<feature type="domain" description="Bromo" evidence="7">
    <location>
        <begin position="385"/>
        <end position="457"/>
    </location>
</feature>
<dbReference type="GO" id="GO:0006338">
    <property type="term" value="P:chromatin remodeling"/>
    <property type="evidence" value="ECO:0000318"/>
    <property type="project" value="GO_Central"/>
</dbReference>
<dbReference type="GO" id="GO:0000785">
    <property type="term" value="C:chromatin"/>
    <property type="evidence" value="ECO:0000318"/>
    <property type="project" value="GO_Central"/>
</dbReference>
<dbReference type="PANTHER" id="PTHR45926">
    <property type="entry name" value="OSJNBA0053K19.4 PROTEIN"/>
    <property type="match status" value="1"/>
</dbReference>
<feature type="compositionally biased region" description="Basic residues" evidence="6">
    <location>
        <begin position="349"/>
        <end position="358"/>
    </location>
</feature>
<evidence type="ECO:0000256" key="1">
    <source>
        <dbReference type="ARBA" id="ARBA00023015"/>
    </source>
</evidence>
<dbReference type="OrthoDB" id="21449at2759"/>
<keyword evidence="9" id="KW-1185">Reference proteome</keyword>
<protein>
    <submittedName>
        <fullName evidence="10">Transcription factor GTE4</fullName>
    </submittedName>
</protein>
<dbReference type="GeneID" id="110788227"/>
<organism evidence="9 10">
    <name type="scientific">Spinacia oleracea</name>
    <name type="common">Spinach</name>
    <dbReference type="NCBI Taxonomy" id="3562"/>
    <lineage>
        <taxon>Eukaryota</taxon>
        <taxon>Viridiplantae</taxon>
        <taxon>Streptophyta</taxon>
        <taxon>Embryophyta</taxon>
        <taxon>Tracheophyta</taxon>
        <taxon>Spermatophyta</taxon>
        <taxon>Magnoliopsida</taxon>
        <taxon>eudicotyledons</taxon>
        <taxon>Gunneridae</taxon>
        <taxon>Pentapetalae</taxon>
        <taxon>Caryophyllales</taxon>
        <taxon>Chenopodiaceae</taxon>
        <taxon>Chenopodioideae</taxon>
        <taxon>Anserineae</taxon>
        <taxon>Spinacia</taxon>
    </lineage>
</organism>
<evidence type="ECO:0000256" key="4">
    <source>
        <dbReference type="PROSITE-ProRule" id="PRU00035"/>
    </source>
</evidence>
<evidence type="ECO:0000256" key="2">
    <source>
        <dbReference type="ARBA" id="ARBA00023117"/>
    </source>
</evidence>
<dbReference type="RefSeq" id="XP_021848554.1">
    <property type="nucleotide sequence ID" value="XM_021992862.2"/>
</dbReference>
<feature type="compositionally biased region" description="Basic and acidic residues" evidence="6">
    <location>
        <begin position="339"/>
        <end position="348"/>
    </location>
</feature>
<feature type="domain" description="NET" evidence="8">
    <location>
        <begin position="557"/>
        <end position="638"/>
    </location>
</feature>
<keyword evidence="5" id="KW-0175">Coiled coil</keyword>
<name>A0A9R0II58_SPIOL</name>
<dbReference type="PROSITE" id="PS50014">
    <property type="entry name" value="BROMODOMAIN_2"/>
    <property type="match status" value="1"/>
</dbReference>
<keyword evidence="2 4" id="KW-0103">Bromodomain</keyword>
<feature type="region of interest" description="Disordered" evidence="6">
    <location>
        <begin position="339"/>
        <end position="364"/>
    </location>
</feature>
<feature type="compositionally biased region" description="Low complexity" evidence="6">
    <location>
        <begin position="94"/>
        <end position="104"/>
    </location>
</feature>
<feature type="region of interest" description="Disordered" evidence="6">
    <location>
        <begin position="494"/>
        <end position="566"/>
    </location>
</feature>
<gene>
    <name evidence="10" type="primary">LOC110788227</name>
</gene>
<evidence type="ECO:0000256" key="3">
    <source>
        <dbReference type="ARBA" id="ARBA00023163"/>
    </source>
</evidence>
<dbReference type="KEGG" id="soe:110788227"/>
<proteinExistence type="predicted"/>
<evidence type="ECO:0000313" key="9">
    <source>
        <dbReference type="Proteomes" id="UP000813463"/>
    </source>
</evidence>
<dbReference type="GO" id="GO:0005634">
    <property type="term" value="C:nucleus"/>
    <property type="evidence" value="ECO:0000318"/>
    <property type="project" value="GO_Central"/>
</dbReference>
<evidence type="ECO:0000259" key="7">
    <source>
        <dbReference type="PROSITE" id="PS50014"/>
    </source>
</evidence>
<feature type="region of interest" description="Disordered" evidence="6">
    <location>
        <begin position="654"/>
        <end position="725"/>
    </location>
</feature>
<feature type="compositionally biased region" description="Pro residues" evidence="6">
    <location>
        <begin position="510"/>
        <end position="521"/>
    </location>
</feature>
<dbReference type="AlphaFoldDB" id="A0A9R0II58"/>
<dbReference type="Pfam" id="PF00439">
    <property type="entry name" value="Bromodomain"/>
    <property type="match status" value="1"/>
</dbReference>
<dbReference type="InterPro" id="IPR038336">
    <property type="entry name" value="NET_sf"/>
</dbReference>
<dbReference type="InterPro" id="IPR036427">
    <property type="entry name" value="Bromodomain-like_sf"/>
</dbReference>
<feature type="compositionally biased region" description="Basic and acidic residues" evidence="6">
    <location>
        <begin position="666"/>
        <end position="676"/>
    </location>
</feature>
<dbReference type="PROSITE" id="PS51525">
    <property type="entry name" value="NET"/>
    <property type="match status" value="1"/>
</dbReference>
<dbReference type="InterPro" id="IPR037377">
    <property type="entry name" value="GTE_bromo"/>
</dbReference>
<dbReference type="GO" id="GO:0004674">
    <property type="term" value="F:protein serine/threonine kinase activity"/>
    <property type="evidence" value="ECO:0000318"/>
    <property type="project" value="GO_Central"/>
</dbReference>
<dbReference type="SUPFAM" id="SSF47370">
    <property type="entry name" value="Bromodomain"/>
    <property type="match status" value="1"/>
</dbReference>
<reference evidence="9" key="1">
    <citation type="journal article" date="2021" name="Nat. Commun.">
        <title>Genomic analyses provide insights into spinach domestication and the genetic basis of agronomic traits.</title>
        <authorList>
            <person name="Cai X."/>
            <person name="Sun X."/>
            <person name="Xu C."/>
            <person name="Sun H."/>
            <person name="Wang X."/>
            <person name="Ge C."/>
            <person name="Zhang Z."/>
            <person name="Wang Q."/>
            <person name="Fei Z."/>
            <person name="Jiao C."/>
            <person name="Wang Q."/>
        </authorList>
    </citation>
    <scope>NUCLEOTIDE SEQUENCE [LARGE SCALE GENOMIC DNA]</scope>
    <source>
        <strain evidence="9">cv. Varoflay</strain>
    </source>
</reference>
<dbReference type="Gene3D" id="1.20.1270.220">
    <property type="match status" value="1"/>
</dbReference>
<dbReference type="CDD" id="cd05506">
    <property type="entry name" value="Bromo_plant1"/>
    <property type="match status" value="1"/>
</dbReference>
<feature type="compositionally biased region" description="Low complexity" evidence="6">
    <location>
        <begin position="692"/>
        <end position="725"/>
    </location>
</feature>
<dbReference type="Proteomes" id="UP000813463">
    <property type="component" value="Chromosome 4"/>
</dbReference>
<accession>A0A9R0II58</accession>
<reference evidence="10" key="2">
    <citation type="submission" date="2025-08" db="UniProtKB">
        <authorList>
            <consortium name="RefSeq"/>
        </authorList>
    </citation>
    <scope>IDENTIFICATION</scope>
    <source>
        <tissue evidence="10">Leaf</tissue>
    </source>
</reference>
<dbReference type="Pfam" id="PF17035">
    <property type="entry name" value="BET"/>
    <property type="match status" value="1"/>
</dbReference>
<dbReference type="InterPro" id="IPR027353">
    <property type="entry name" value="NET_dom"/>
</dbReference>
<dbReference type="GO" id="GO:0006357">
    <property type="term" value="P:regulation of transcription by RNA polymerase II"/>
    <property type="evidence" value="ECO:0000318"/>
    <property type="project" value="GO_Central"/>
</dbReference>
<evidence type="ECO:0000256" key="5">
    <source>
        <dbReference type="SAM" id="Coils"/>
    </source>
</evidence>